<evidence type="ECO:0000259" key="9">
    <source>
        <dbReference type="Pfam" id="PF04239"/>
    </source>
</evidence>
<evidence type="ECO:0000313" key="11">
    <source>
        <dbReference type="Proteomes" id="UP001165685"/>
    </source>
</evidence>
<gene>
    <name evidence="10" type="ORF">O4U47_06225</name>
</gene>
<dbReference type="InterPro" id="IPR023090">
    <property type="entry name" value="UPF0702_alpha/beta_dom_sf"/>
</dbReference>
<evidence type="ECO:0000256" key="2">
    <source>
        <dbReference type="ARBA" id="ARBA00006448"/>
    </source>
</evidence>
<evidence type="ECO:0000256" key="5">
    <source>
        <dbReference type="ARBA" id="ARBA00022989"/>
    </source>
</evidence>
<dbReference type="InterPro" id="IPR007353">
    <property type="entry name" value="DUF421"/>
</dbReference>
<keyword evidence="5 8" id="KW-1133">Transmembrane helix</keyword>
<comment type="subcellular location">
    <subcellularLocation>
        <location evidence="1">Cell membrane</location>
        <topology evidence="1">Multi-pass membrane protein</topology>
    </subcellularLocation>
</comment>
<feature type="domain" description="YetF C-terminal" evidence="9">
    <location>
        <begin position="92"/>
        <end position="159"/>
    </location>
</feature>
<dbReference type="Proteomes" id="UP001165685">
    <property type="component" value="Unassembled WGS sequence"/>
</dbReference>
<comment type="similarity">
    <text evidence="2">Belongs to the UPF0702 family.</text>
</comment>
<keyword evidence="6 8" id="KW-0472">Membrane</keyword>
<dbReference type="RefSeq" id="WP_270676617.1">
    <property type="nucleotide sequence ID" value="NZ_JAQFWP010000008.1"/>
</dbReference>
<keyword evidence="4 8" id="KW-0812">Transmembrane</keyword>
<keyword evidence="11" id="KW-1185">Reference proteome</keyword>
<evidence type="ECO:0000256" key="8">
    <source>
        <dbReference type="SAM" id="Phobius"/>
    </source>
</evidence>
<dbReference type="Gene3D" id="3.30.240.20">
    <property type="entry name" value="bsu07140 like domains"/>
    <property type="match status" value="1"/>
</dbReference>
<keyword evidence="3" id="KW-1003">Cell membrane</keyword>
<accession>A0ABT4THG5</accession>
<sequence>MWHDIFVPDIPTAEKAVRTVLVYLAVYLLLRLVGRRDLAQLNTMDLVVVLLLSNVVQDAVIGPDFSVTGGVIGAVVLMAADWAMVRVRTRWYWAWRLFEGRTNVLVRDGRYDRRTMWRLGVRKADVEQVVRRDGGSDVGDAKRVMLEPQGTLRVELHHAKRSATAGQIDALEERLSRIEDLLRERTGSGPGGGGEEGEEKGGRNGRR</sequence>
<feature type="transmembrane region" description="Helical" evidence="8">
    <location>
        <begin position="16"/>
        <end position="34"/>
    </location>
</feature>
<evidence type="ECO:0000256" key="4">
    <source>
        <dbReference type="ARBA" id="ARBA00022692"/>
    </source>
</evidence>
<dbReference type="PANTHER" id="PTHR34582">
    <property type="entry name" value="UPF0702 TRANSMEMBRANE PROTEIN YCAP"/>
    <property type="match status" value="1"/>
</dbReference>
<feature type="region of interest" description="Disordered" evidence="7">
    <location>
        <begin position="182"/>
        <end position="207"/>
    </location>
</feature>
<organism evidence="10 11">
    <name type="scientific">Nocardiopsis suaedae</name>
    <dbReference type="NCBI Taxonomy" id="3018444"/>
    <lineage>
        <taxon>Bacteria</taxon>
        <taxon>Bacillati</taxon>
        <taxon>Actinomycetota</taxon>
        <taxon>Actinomycetes</taxon>
        <taxon>Streptosporangiales</taxon>
        <taxon>Nocardiopsidaceae</taxon>
        <taxon>Nocardiopsis</taxon>
    </lineage>
</organism>
<protein>
    <submittedName>
        <fullName evidence="10">DUF421 domain-containing protein</fullName>
    </submittedName>
</protein>
<dbReference type="EMBL" id="JAQFWP010000008">
    <property type="protein sequence ID" value="MDA2804101.1"/>
    <property type="molecule type" value="Genomic_DNA"/>
</dbReference>
<proteinExistence type="inferred from homology"/>
<evidence type="ECO:0000313" key="10">
    <source>
        <dbReference type="EMBL" id="MDA2804101.1"/>
    </source>
</evidence>
<dbReference type="PANTHER" id="PTHR34582:SF6">
    <property type="entry name" value="UPF0702 TRANSMEMBRANE PROTEIN YCAP"/>
    <property type="match status" value="1"/>
</dbReference>
<dbReference type="Pfam" id="PF04239">
    <property type="entry name" value="DUF421"/>
    <property type="match status" value="1"/>
</dbReference>
<evidence type="ECO:0000256" key="7">
    <source>
        <dbReference type="SAM" id="MobiDB-lite"/>
    </source>
</evidence>
<evidence type="ECO:0000256" key="3">
    <source>
        <dbReference type="ARBA" id="ARBA00022475"/>
    </source>
</evidence>
<evidence type="ECO:0000256" key="6">
    <source>
        <dbReference type="ARBA" id="ARBA00023136"/>
    </source>
</evidence>
<evidence type="ECO:0000256" key="1">
    <source>
        <dbReference type="ARBA" id="ARBA00004651"/>
    </source>
</evidence>
<name>A0ABT4THG5_9ACTN</name>
<reference evidence="10" key="1">
    <citation type="submission" date="2023-01" db="EMBL/GenBank/DDBJ databases">
        <title>Draft genome sequence of Nocardiopsis sp. LSu2-4 isolated from halophytes.</title>
        <authorList>
            <person name="Duangmal K."/>
            <person name="Chantavorakit T."/>
        </authorList>
    </citation>
    <scope>NUCLEOTIDE SEQUENCE</scope>
    <source>
        <strain evidence="10">LSu2-4</strain>
    </source>
</reference>
<comment type="caution">
    <text evidence="10">The sequence shown here is derived from an EMBL/GenBank/DDBJ whole genome shotgun (WGS) entry which is preliminary data.</text>
</comment>